<keyword evidence="6" id="KW-0418">Kinase</keyword>
<dbReference type="InterPro" id="IPR013655">
    <property type="entry name" value="PAS_fold_3"/>
</dbReference>
<dbReference type="InterPro" id="IPR036890">
    <property type="entry name" value="HATPase_C_sf"/>
</dbReference>
<dbReference type="InterPro" id="IPR036097">
    <property type="entry name" value="HisK_dim/P_sf"/>
</dbReference>
<keyword evidence="7" id="KW-1185">Reference proteome</keyword>
<dbReference type="InterPro" id="IPR003594">
    <property type="entry name" value="HATPase_dom"/>
</dbReference>
<dbReference type="PROSITE" id="PS50109">
    <property type="entry name" value="HIS_KIN"/>
    <property type="match status" value="1"/>
</dbReference>
<protein>
    <recommendedName>
        <fullName evidence="2">histidine kinase</fullName>
        <ecNumber evidence="2">2.7.13.3</ecNumber>
    </recommendedName>
</protein>
<evidence type="ECO:0000259" key="4">
    <source>
        <dbReference type="PROSITE" id="PS50109"/>
    </source>
</evidence>
<dbReference type="Gene3D" id="3.30.565.10">
    <property type="entry name" value="Histidine kinase-like ATPase, C-terminal domain"/>
    <property type="match status" value="1"/>
</dbReference>
<dbReference type="SUPFAM" id="SSF55785">
    <property type="entry name" value="PYP-like sensor domain (PAS domain)"/>
    <property type="match status" value="1"/>
</dbReference>
<dbReference type="PANTHER" id="PTHR43065">
    <property type="entry name" value="SENSOR HISTIDINE KINASE"/>
    <property type="match status" value="1"/>
</dbReference>
<feature type="domain" description="PAC" evidence="5">
    <location>
        <begin position="157"/>
        <end position="209"/>
    </location>
</feature>
<dbReference type="InterPro" id="IPR005467">
    <property type="entry name" value="His_kinase_dom"/>
</dbReference>
<comment type="catalytic activity">
    <reaction evidence="1">
        <text>ATP + protein L-histidine = ADP + protein N-phospho-L-histidine.</text>
        <dbReference type="EC" id="2.7.13.3"/>
    </reaction>
</comment>
<dbReference type="AlphaFoldDB" id="A0A6P2CQ11"/>
<evidence type="ECO:0000256" key="2">
    <source>
        <dbReference type="ARBA" id="ARBA00012438"/>
    </source>
</evidence>
<evidence type="ECO:0000313" key="6">
    <source>
        <dbReference type="EMBL" id="VTR91031.1"/>
    </source>
</evidence>
<keyword evidence="6" id="KW-0808">Transferase</keyword>
<dbReference type="PROSITE" id="PS50113">
    <property type="entry name" value="PAC"/>
    <property type="match status" value="1"/>
</dbReference>
<evidence type="ECO:0000256" key="3">
    <source>
        <dbReference type="ARBA" id="ARBA00022553"/>
    </source>
</evidence>
<dbReference type="CDD" id="cd00130">
    <property type="entry name" value="PAS"/>
    <property type="match status" value="1"/>
</dbReference>
<dbReference type="SMART" id="SM00387">
    <property type="entry name" value="HATPase_c"/>
    <property type="match status" value="1"/>
</dbReference>
<evidence type="ECO:0000256" key="1">
    <source>
        <dbReference type="ARBA" id="ARBA00000085"/>
    </source>
</evidence>
<dbReference type="Pfam" id="PF02518">
    <property type="entry name" value="HATPase_c"/>
    <property type="match status" value="1"/>
</dbReference>
<dbReference type="NCBIfam" id="TIGR00229">
    <property type="entry name" value="sensory_box"/>
    <property type="match status" value="1"/>
</dbReference>
<dbReference type="SUPFAM" id="SSF47384">
    <property type="entry name" value="Homodimeric domain of signal transducing histidine kinase"/>
    <property type="match status" value="1"/>
</dbReference>
<dbReference type="EC" id="2.7.13.3" evidence="2"/>
<dbReference type="Proteomes" id="UP000464178">
    <property type="component" value="Chromosome"/>
</dbReference>
<dbReference type="InterPro" id="IPR004358">
    <property type="entry name" value="Sig_transdc_His_kin-like_C"/>
</dbReference>
<dbReference type="InterPro" id="IPR001610">
    <property type="entry name" value="PAC"/>
</dbReference>
<sequence>MITASPIEALLREALDRLAQQEQRTAALEAAVFGTVPPSVPPAPLSSALAQTVRITETPTVSHWPAPRKVELLPASTPAPGATVSPAAVMAALDDAFWSVAPDGQSVLFAGGAVERLYGLTAHELQTQRGRWIDAVPADDRERLRLAFSLLPEAGSFSLEHRIAHSSGRIRWAVTSGKLIRDSEGRPLRVDGSTTDITRKARARDAVLTVLDGVGAVTAGDFLVKLARYLCIACAVRAVVVVEPHAPGEARTVVAWIGGRAGAPFTFDTSAGLVRDLVAGGSAFVPSGARARYLNDPLLLKLRAEAFAAEPLIDAAGCLLGFVAVADDRPFDADTDAPTVLRALVPRAAVELARAIEAPTVSELQTRLTAAEERAVATENALRATANLADAGRLAAGIAHDFHNMLGVIIGNADLIREGLPSGDSRAEFAETIAQTAQTIAIVSRQLVALSKPGGPNFAPLDVAAALHSLAPMLRRLTERKIVLELDVAPNLPLARADATDFDRVVLNLVLNARDASRPGSTITVRAATARAEPGHRGWPAETAPNEYIAITVSDQGSGMTPEVRARMFDLFFTTKGDRGNGLGLATVSAAVRAASGHIEVESEPGWGTTIRIYWPQVPEPNPSRFSPPAEC</sequence>
<dbReference type="RefSeq" id="WP_162666087.1">
    <property type="nucleotide sequence ID" value="NZ_LR593886.1"/>
</dbReference>
<proteinExistence type="predicted"/>
<dbReference type="InterPro" id="IPR000700">
    <property type="entry name" value="PAS-assoc_C"/>
</dbReference>
<dbReference type="InterPro" id="IPR000014">
    <property type="entry name" value="PAS"/>
</dbReference>
<evidence type="ECO:0000313" key="7">
    <source>
        <dbReference type="Proteomes" id="UP000464178"/>
    </source>
</evidence>
<dbReference type="Gene3D" id="1.10.287.130">
    <property type="match status" value="1"/>
</dbReference>
<dbReference type="PANTHER" id="PTHR43065:SF42">
    <property type="entry name" value="TWO-COMPONENT SENSOR PPRA"/>
    <property type="match status" value="1"/>
</dbReference>
<dbReference type="InterPro" id="IPR035965">
    <property type="entry name" value="PAS-like_dom_sf"/>
</dbReference>
<dbReference type="SUPFAM" id="SSF55874">
    <property type="entry name" value="ATPase domain of HSP90 chaperone/DNA topoisomerase II/histidine kinase"/>
    <property type="match status" value="1"/>
</dbReference>
<dbReference type="EMBL" id="LR593886">
    <property type="protein sequence ID" value="VTR91031.1"/>
    <property type="molecule type" value="Genomic_DNA"/>
</dbReference>
<dbReference type="Pfam" id="PF08447">
    <property type="entry name" value="PAS_3"/>
    <property type="match status" value="1"/>
</dbReference>
<evidence type="ECO:0000259" key="5">
    <source>
        <dbReference type="PROSITE" id="PS50113"/>
    </source>
</evidence>
<gene>
    <name evidence="6" type="ORF">SOIL9_66830</name>
</gene>
<name>A0A6P2CQ11_9BACT</name>
<dbReference type="KEGG" id="gms:SOIL9_66830"/>
<dbReference type="SMART" id="SM00086">
    <property type="entry name" value="PAC"/>
    <property type="match status" value="1"/>
</dbReference>
<organism evidence="6 7">
    <name type="scientific">Gemmata massiliana</name>
    <dbReference type="NCBI Taxonomy" id="1210884"/>
    <lineage>
        <taxon>Bacteria</taxon>
        <taxon>Pseudomonadati</taxon>
        <taxon>Planctomycetota</taxon>
        <taxon>Planctomycetia</taxon>
        <taxon>Gemmatales</taxon>
        <taxon>Gemmataceae</taxon>
        <taxon>Gemmata</taxon>
    </lineage>
</organism>
<feature type="domain" description="Histidine kinase" evidence="4">
    <location>
        <begin position="397"/>
        <end position="619"/>
    </location>
</feature>
<dbReference type="CDD" id="cd00082">
    <property type="entry name" value="HisKA"/>
    <property type="match status" value="1"/>
</dbReference>
<dbReference type="InterPro" id="IPR003661">
    <property type="entry name" value="HisK_dim/P_dom"/>
</dbReference>
<dbReference type="GO" id="GO:0000155">
    <property type="term" value="F:phosphorelay sensor kinase activity"/>
    <property type="evidence" value="ECO:0007669"/>
    <property type="project" value="InterPro"/>
</dbReference>
<dbReference type="Gene3D" id="3.30.450.20">
    <property type="entry name" value="PAS domain"/>
    <property type="match status" value="1"/>
</dbReference>
<dbReference type="SMART" id="SM00388">
    <property type="entry name" value="HisKA"/>
    <property type="match status" value="1"/>
</dbReference>
<reference evidence="6 7" key="1">
    <citation type="submission" date="2019-05" db="EMBL/GenBank/DDBJ databases">
        <authorList>
            <consortium name="Science for Life Laboratories"/>
        </authorList>
    </citation>
    <scope>NUCLEOTIDE SEQUENCE [LARGE SCALE GENOMIC DNA]</scope>
    <source>
        <strain evidence="6">Soil9</strain>
    </source>
</reference>
<accession>A0A6P2CQ11</accession>
<keyword evidence="3" id="KW-0597">Phosphoprotein</keyword>
<dbReference type="PRINTS" id="PR00344">
    <property type="entry name" value="BCTRLSENSOR"/>
</dbReference>